<dbReference type="Proteomes" id="UP000324705">
    <property type="component" value="Chromosome 2A"/>
</dbReference>
<dbReference type="Gene3D" id="3.80.10.10">
    <property type="entry name" value="Ribonuclease Inhibitor"/>
    <property type="match status" value="3"/>
</dbReference>
<dbReference type="InterPro" id="IPR058922">
    <property type="entry name" value="WHD_DRP"/>
</dbReference>
<organism evidence="8 9">
    <name type="scientific">Triticum turgidum subsp. durum</name>
    <name type="common">Durum wheat</name>
    <name type="synonym">Triticum durum</name>
    <dbReference type="NCBI Taxonomy" id="4567"/>
    <lineage>
        <taxon>Eukaryota</taxon>
        <taxon>Viridiplantae</taxon>
        <taxon>Streptophyta</taxon>
        <taxon>Embryophyta</taxon>
        <taxon>Tracheophyta</taxon>
        <taxon>Spermatophyta</taxon>
        <taxon>Magnoliopsida</taxon>
        <taxon>Liliopsida</taxon>
        <taxon>Poales</taxon>
        <taxon>Poaceae</taxon>
        <taxon>BOP clade</taxon>
        <taxon>Pooideae</taxon>
        <taxon>Triticodae</taxon>
        <taxon>Triticeae</taxon>
        <taxon>Triticinae</taxon>
        <taxon>Triticum</taxon>
    </lineage>
</organism>
<sequence>MEVAVGATSGVTISESIVERACVKLRYAIADEAVARSNFAGDLPDMLEALEVIQPAMDKAEMRPLSEGPEQEWLMEVKKTAGMIVGMVEELQDTRSHAAATMTARMLLPPLATMKNDMATKVAETKKRVMKIHEYCHRFLTGNLCDITDPMEVVDAISSKIRDQRITGPVFEEALVLGRGPDRESIMAVLLPSAERNITKEHITILPIFGIAGSGKTTLAQMVFSNTHSLQVYHFRVWVNVSVELDFHAVGESIIRQISGTEGGQEEISHAFSDVEGMEHIMKHLHRLLSGKKVLLVLDDLWEEDPIQLQLLKSMLSTLGDKVDVIVTTCNQAIARKICTIEPYRLNPLSDDTCWEIIKKSIHFEKEDKEEELEKIGREMASKCRGLPSTARAYARVIGSSRHAREWKTAKEINIARYSSAFLTLELSYRSMPPDLRLCIVYYCEIFPNGHNILKDDLIHQWMALDHIRPSEILSATQIAEEYITRLLDLSFLQTVKLDNASGKNDKSEILFTVHHIAHELMRQVHAGRSIYWVATNHHGKLDVTHDDQLRALRCVGCSKVEFNEDSFSRKKCLRVLELKESSMLKLPDSICKLRHLRYLKISEFAGLVTLPQSFGDLNNLFHIDLLGCSGLQKLPESFGKLISLVHVNLSGCSGLAALPESFGDLFNLSHVNLSRCHGLIELPKPLQKLSKLVHLDLSFWSCFEGIGKSLGGLTSLEHLNLSHPCCHLPQHRSCLEGLKDGLCKLANLRYLNLSMCLNSIFYYHQSQEDSLQYIGSLSRLEHLDLSHNTFLFYLPKSLCDLNKLHTLDLSGCIRIKKIGETKSLKIIKDLNKCLGLERCQLVVGADEGAYSSSSNLAQLEVVDCKELEISCLERLKSLEEAQRVRLIQKQKVERLKLCWEVGEAGGSLKVEENDLLGELVPPNSLQFLEICGYGGVTCLPAWWIPSISSHLSNLVEVTMEDFPRCMVLPPLGLLPNLERLVLRNMVRITRIDAGELSGGYREAFSRLSKFTIDDMENLKEFKFVSIDELSIQKCPLLTFGPLPPRAQRLLISDCDQAMSSSGKIRGIDGMEGPSAPVAELVVESCNVPLGDWSLLHHLPGLCSLTISNCHNITSSPEITRALSCLQSLCFSQCYEPMESLPAFLCDLTSLQQLAIIGCYGIESLPEGIVDKLTGLKALYTWDCPELEKLCGSKENKQKLAHIPIKFEKFGTSKTSVHPAEI</sequence>
<dbReference type="Pfam" id="PF23559">
    <property type="entry name" value="WHD_DRP"/>
    <property type="match status" value="1"/>
</dbReference>
<evidence type="ECO:0000313" key="9">
    <source>
        <dbReference type="Proteomes" id="UP000324705"/>
    </source>
</evidence>
<dbReference type="GO" id="GO:0006952">
    <property type="term" value="P:defense response"/>
    <property type="evidence" value="ECO:0007669"/>
    <property type="project" value="UniProtKB-KW"/>
</dbReference>
<evidence type="ECO:0000313" key="8">
    <source>
        <dbReference type="EMBL" id="VAH25021.1"/>
    </source>
</evidence>
<protein>
    <recommendedName>
        <fullName evidence="10">NB-ARC domain-containing protein</fullName>
    </recommendedName>
</protein>
<evidence type="ECO:0008006" key="10">
    <source>
        <dbReference type="Google" id="ProtNLM"/>
    </source>
</evidence>
<name>A0A9R1R1Q9_TRITD</name>
<evidence type="ECO:0000259" key="6">
    <source>
        <dbReference type="Pfam" id="PF23598"/>
    </source>
</evidence>
<dbReference type="PANTHER" id="PTHR36766:SF73">
    <property type="entry name" value="NB-ARC DOMAIN-CONTAINING PROTEIN"/>
    <property type="match status" value="1"/>
</dbReference>
<dbReference type="InterPro" id="IPR002182">
    <property type="entry name" value="NB-ARC"/>
</dbReference>
<keyword evidence="2" id="KW-0677">Repeat</keyword>
<evidence type="ECO:0000256" key="3">
    <source>
        <dbReference type="ARBA" id="ARBA00022821"/>
    </source>
</evidence>
<dbReference type="Gene3D" id="1.10.10.10">
    <property type="entry name" value="Winged helix-like DNA-binding domain superfamily/Winged helix DNA-binding domain"/>
    <property type="match status" value="1"/>
</dbReference>
<feature type="domain" description="Disease resistance R13L4/SHOC-2-like LRR" evidence="6">
    <location>
        <begin position="550"/>
        <end position="725"/>
    </location>
</feature>
<proteinExistence type="predicted"/>
<dbReference type="EMBL" id="LT934113">
    <property type="protein sequence ID" value="VAH25021.1"/>
    <property type="molecule type" value="Genomic_DNA"/>
</dbReference>
<dbReference type="InterPro" id="IPR027417">
    <property type="entry name" value="P-loop_NTPase"/>
</dbReference>
<dbReference type="InterPro" id="IPR056789">
    <property type="entry name" value="LRR_R13L1-DRL21"/>
</dbReference>
<dbReference type="SUPFAM" id="SSF52540">
    <property type="entry name" value="P-loop containing nucleoside triphosphate hydrolases"/>
    <property type="match status" value="1"/>
</dbReference>
<dbReference type="AlphaFoldDB" id="A0A9R1R1Q9"/>
<feature type="domain" description="NB-ARC" evidence="4">
    <location>
        <begin position="200"/>
        <end position="362"/>
    </location>
</feature>
<evidence type="ECO:0000259" key="4">
    <source>
        <dbReference type="Pfam" id="PF00931"/>
    </source>
</evidence>
<dbReference type="SUPFAM" id="SSF52058">
    <property type="entry name" value="L domain-like"/>
    <property type="match status" value="1"/>
</dbReference>
<feature type="domain" description="Disease resistance protein winged helix" evidence="5">
    <location>
        <begin position="446"/>
        <end position="521"/>
    </location>
</feature>
<dbReference type="Pfam" id="PF23598">
    <property type="entry name" value="LRR_14"/>
    <property type="match status" value="1"/>
</dbReference>
<keyword evidence="3" id="KW-0611">Plant defense</keyword>
<dbReference type="Pfam" id="PF25019">
    <property type="entry name" value="LRR_R13L1-DRL21"/>
    <property type="match status" value="1"/>
</dbReference>
<dbReference type="GO" id="GO:0043531">
    <property type="term" value="F:ADP binding"/>
    <property type="evidence" value="ECO:0007669"/>
    <property type="project" value="InterPro"/>
</dbReference>
<dbReference type="InterPro" id="IPR055414">
    <property type="entry name" value="LRR_R13L4/SHOC2-like"/>
</dbReference>
<dbReference type="Pfam" id="PF00931">
    <property type="entry name" value="NB-ARC"/>
    <property type="match status" value="1"/>
</dbReference>
<evidence type="ECO:0000256" key="2">
    <source>
        <dbReference type="ARBA" id="ARBA00022737"/>
    </source>
</evidence>
<keyword evidence="1" id="KW-0433">Leucine-rich repeat</keyword>
<accession>A0A9R1R1Q9</accession>
<evidence type="ECO:0000256" key="1">
    <source>
        <dbReference type="ARBA" id="ARBA00022614"/>
    </source>
</evidence>
<reference evidence="8 9" key="1">
    <citation type="submission" date="2017-09" db="EMBL/GenBank/DDBJ databases">
        <authorList>
            <consortium name="International Durum Wheat Genome Sequencing Consortium (IDWGSC)"/>
            <person name="Milanesi L."/>
        </authorList>
    </citation>
    <scope>NUCLEOTIDE SEQUENCE [LARGE SCALE GENOMIC DNA]</scope>
    <source>
        <strain evidence="9">cv. Svevo</strain>
    </source>
</reference>
<dbReference type="InterPro" id="IPR032675">
    <property type="entry name" value="LRR_dom_sf"/>
</dbReference>
<dbReference type="Gene3D" id="3.40.50.300">
    <property type="entry name" value="P-loop containing nucleotide triphosphate hydrolases"/>
    <property type="match status" value="1"/>
</dbReference>
<gene>
    <name evidence="8" type="ORF">TRITD_2Av1G009640</name>
</gene>
<dbReference type="OMA" id="ESINWQV"/>
<keyword evidence="9" id="KW-1185">Reference proteome</keyword>
<evidence type="ECO:0000259" key="7">
    <source>
        <dbReference type="Pfam" id="PF25019"/>
    </source>
</evidence>
<dbReference type="PRINTS" id="PR00364">
    <property type="entry name" value="DISEASERSIST"/>
</dbReference>
<evidence type="ECO:0000259" key="5">
    <source>
        <dbReference type="Pfam" id="PF23559"/>
    </source>
</evidence>
<dbReference type="Gramene" id="TRITD2Av1G009640.2">
    <property type="protein sequence ID" value="TRITD2Av1G009640.2"/>
    <property type="gene ID" value="TRITD2Av1G009640"/>
</dbReference>
<feature type="domain" description="R13L1/DRL21-like LRR repeat region" evidence="7">
    <location>
        <begin position="865"/>
        <end position="986"/>
    </location>
</feature>
<dbReference type="PANTHER" id="PTHR36766">
    <property type="entry name" value="PLANT BROAD-SPECTRUM MILDEW RESISTANCE PROTEIN RPW8"/>
    <property type="match status" value="1"/>
</dbReference>
<dbReference type="InterPro" id="IPR036388">
    <property type="entry name" value="WH-like_DNA-bd_sf"/>
</dbReference>